<evidence type="ECO:0000256" key="3">
    <source>
        <dbReference type="ARBA" id="ARBA00023163"/>
    </source>
</evidence>
<dbReference type="Gene3D" id="3.40.50.2300">
    <property type="match status" value="3"/>
</dbReference>
<dbReference type="CDD" id="cd01392">
    <property type="entry name" value="HTH_LacI"/>
    <property type="match status" value="1"/>
</dbReference>
<evidence type="ECO:0000259" key="4">
    <source>
        <dbReference type="PROSITE" id="PS50932"/>
    </source>
</evidence>
<dbReference type="eggNOG" id="COG1609">
    <property type="taxonomic scope" value="Bacteria"/>
</dbReference>
<reference evidence="5" key="1">
    <citation type="submission" date="2009-04" db="EMBL/GenBank/DDBJ databases">
        <authorList>
            <person name="Weinstock G."/>
            <person name="Sodergren E."/>
            <person name="Clifton S."/>
            <person name="Fulton L."/>
            <person name="Fulton B."/>
            <person name="Courtney L."/>
            <person name="Fronick C."/>
            <person name="Harrison M."/>
            <person name="Strong C."/>
            <person name="Farmer C."/>
            <person name="Delahaunty K."/>
            <person name="Markovic C."/>
            <person name="Hall O."/>
            <person name="Minx P."/>
            <person name="Tomlinson C."/>
            <person name="Mitreva M."/>
            <person name="Nelson J."/>
            <person name="Hou S."/>
            <person name="Wollam A."/>
            <person name="Pepin K.H."/>
            <person name="Johnson M."/>
            <person name="Bhonagiri V."/>
            <person name="Nash W.E."/>
            <person name="Warren W."/>
            <person name="Chinwalla A."/>
            <person name="Mardis E.R."/>
            <person name="Wilson R.K."/>
        </authorList>
    </citation>
    <scope>NUCLEOTIDE SEQUENCE [LARGE SCALE GENOMIC DNA]</scope>
    <source>
        <strain evidence="5">DSM 14600</strain>
    </source>
</reference>
<dbReference type="PROSITE" id="PS50932">
    <property type="entry name" value="HTH_LACI_2"/>
    <property type="match status" value="1"/>
</dbReference>
<dbReference type="InterPro" id="IPR025997">
    <property type="entry name" value="SBP_2_dom"/>
</dbReference>
<proteinExistence type="predicted"/>
<dbReference type="Gene3D" id="1.10.260.40">
    <property type="entry name" value="lambda repressor-like DNA-binding domains"/>
    <property type="match status" value="1"/>
</dbReference>
<dbReference type="SUPFAM" id="SSF53822">
    <property type="entry name" value="Periplasmic binding protein-like I"/>
    <property type="match status" value="1"/>
</dbReference>
<dbReference type="EMBL" id="ACIP02000007">
    <property type="protein sequence ID" value="EEP27598.1"/>
    <property type="molecule type" value="Genomic_DNA"/>
</dbReference>
<dbReference type="SUPFAM" id="SSF47413">
    <property type="entry name" value="lambda repressor-like DNA-binding domains"/>
    <property type="match status" value="1"/>
</dbReference>
<protein>
    <submittedName>
        <fullName evidence="5">Transcriptional regulator, LacI family</fullName>
    </submittedName>
</protein>
<dbReference type="Proteomes" id="UP000003494">
    <property type="component" value="Unassembled WGS sequence"/>
</dbReference>
<dbReference type="InterPro" id="IPR000843">
    <property type="entry name" value="HTH_LacI"/>
</dbReference>
<dbReference type="PANTHER" id="PTHR30146">
    <property type="entry name" value="LACI-RELATED TRANSCRIPTIONAL REPRESSOR"/>
    <property type="match status" value="1"/>
</dbReference>
<evidence type="ECO:0000256" key="2">
    <source>
        <dbReference type="ARBA" id="ARBA00023125"/>
    </source>
</evidence>
<dbReference type="AlphaFoldDB" id="C4GDW9"/>
<organism evidence="5 6">
    <name type="scientific">Shuttleworthella satelles DSM 14600</name>
    <dbReference type="NCBI Taxonomy" id="626523"/>
    <lineage>
        <taxon>Bacteria</taxon>
        <taxon>Bacillati</taxon>
        <taxon>Bacillota</taxon>
        <taxon>Clostridia</taxon>
        <taxon>Lachnospirales</taxon>
        <taxon>Lachnospiraceae</taxon>
        <taxon>Shuttleworthella</taxon>
    </lineage>
</organism>
<evidence type="ECO:0000313" key="5">
    <source>
        <dbReference type="EMBL" id="EEP27598.1"/>
    </source>
</evidence>
<dbReference type="HOGENOM" id="CLU_037628_0_1_9"/>
<dbReference type="InterPro" id="IPR010982">
    <property type="entry name" value="Lambda_DNA-bd_dom_sf"/>
</dbReference>
<dbReference type="PANTHER" id="PTHR30146:SF152">
    <property type="entry name" value="TRANSCRIPTIONAL REGULATORY PROTEIN"/>
    <property type="match status" value="1"/>
</dbReference>
<dbReference type="Pfam" id="PF13407">
    <property type="entry name" value="Peripla_BP_4"/>
    <property type="match status" value="1"/>
</dbReference>
<name>C4GDW9_9FIRM</name>
<dbReference type="InterPro" id="IPR028082">
    <property type="entry name" value="Peripla_BP_I"/>
</dbReference>
<keyword evidence="2" id="KW-0238">DNA-binding</keyword>
<comment type="caution">
    <text evidence="5">The sequence shown here is derived from an EMBL/GenBank/DDBJ whole genome shotgun (WGS) entry which is preliminary data.</text>
</comment>
<dbReference type="SMART" id="SM00354">
    <property type="entry name" value="HTH_LACI"/>
    <property type="match status" value="1"/>
</dbReference>
<dbReference type="GO" id="GO:0003700">
    <property type="term" value="F:DNA-binding transcription factor activity"/>
    <property type="evidence" value="ECO:0007669"/>
    <property type="project" value="TreeGrafter"/>
</dbReference>
<gene>
    <name evidence="5" type="ORF">GCWU000342_02293</name>
</gene>
<dbReference type="Pfam" id="PF00356">
    <property type="entry name" value="LacI"/>
    <property type="match status" value="1"/>
</dbReference>
<evidence type="ECO:0000256" key="1">
    <source>
        <dbReference type="ARBA" id="ARBA00023015"/>
    </source>
</evidence>
<keyword evidence="3" id="KW-0804">Transcription</keyword>
<keyword evidence="1" id="KW-0805">Transcription regulation</keyword>
<dbReference type="CDD" id="cd06307">
    <property type="entry name" value="PBP1_sugar_binding"/>
    <property type="match status" value="1"/>
</dbReference>
<dbReference type="GO" id="GO:0000976">
    <property type="term" value="F:transcription cis-regulatory region binding"/>
    <property type="evidence" value="ECO:0007669"/>
    <property type="project" value="TreeGrafter"/>
</dbReference>
<dbReference type="STRING" id="626523.GCWU000342_02293"/>
<keyword evidence="6" id="KW-1185">Reference proteome</keyword>
<dbReference type="PROSITE" id="PS00356">
    <property type="entry name" value="HTH_LACI_1"/>
    <property type="match status" value="1"/>
</dbReference>
<accession>C4GDW9</accession>
<feature type="domain" description="HTH lacI-type" evidence="4">
    <location>
        <begin position="2"/>
        <end position="56"/>
    </location>
</feature>
<evidence type="ECO:0000313" key="6">
    <source>
        <dbReference type="Proteomes" id="UP000003494"/>
    </source>
</evidence>
<dbReference type="RefSeq" id="WP_006907270.1">
    <property type="nucleotide sequence ID" value="NZ_GG665867.1"/>
</dbReference>
<sequence length="355" mass="39317">MATMKEIAELAGVSRGTVDRVLNRRGSVSPLTKKKILEIVEMLDYKPNKAGIALSVQKKSLTIGVILFGAGNAFFDDVIEGVESKLGDLSIYGIHLITRRIPFGLDEELGAIDQLLADGINGLVLSPYNDDSIRAKIDRLWDEGIPVVTTNTDIPESRRIAYVGSDFYSCGQTAAALFHRFAPRPLKLAIVTGSDRILCHKDRIRGFLDYCRDLKPSIEIAEVIEAHDDDYESYEAVTQLLARYPDLDGLYYTASGMYGGCRGLMHARKMQSSPDDSDLCIRNKKGNPFLVIGFDSVPSTREMLQKGLITATITQQPQLQGSLSVSILQDYLVSGKLPDREIYHTELSVKLRENL</sequence>